<protein>
    <submittedName>
        <fullName evidence="1">Beta-lactamase domain-containing protein</fullName>
    </submittedName>
</protein>
<reference evidence="1 2" key="1">
    <citation type="journal article" date="2012" name="J. Bacteriol.">
        <title>Draft Genome Sequence of Sinorhizobium meliloti CCNWSX0020, a Nitrogen-Fixing Symbiont with Copper Tolerance Capability Isolated from Lead-Zinc Mine Tailings.</title>
        <authorList>
            <person name="Li Z."/>
            <person name="Ma Z."/>
            <person name="Hao X."/>
            <person name="Wei G."/>
        </authorList>
    </citation>
    <scope>NUCLEOTIDE SEQUENCE [LARGE SCALE GENOMIC DNA]</scope>
    <source>
        <strain evidence="1 2">CCNWSX0020</strain>
    </source>
</reference>
<feature type="non-terminal residue" evidence="1">
    <location>
        <position position="1"/>
    </location>
</feature>
<proteinExistence type="predicted"/>
<gene>
    <name evidence="1" type="ORF">SM0020_34887</name>
</gene>
<dbReference type="Proteomes" id="UP000004038">
    <property type="component" value="Unassembled WGS sequence"/>
</dbReference>
<evidence type="ECO:0000313" key="2">
    <source>
        <dbReference type="Proteomes" id="UP000004038"/>
    </source>
</evidence>
<name>H0GBQ2_RHIML</name>
<dbReference type="AlphaFoldDB" id="H0GBQ2"/>
<sequence length="37" mass="4211">GEANEVIGQSESGRWRLFELLNPQNATAAYTEMEWDP</sequence>
<evidence type="ECO:0000313" key="1">
    <source>
        <dbReference type="EMBL" id="EHK73264.1"/>
    </source>
</evidence>
<accession>H0GBQ2</accession>
<organism evidence="1 2">
    <name type="scientific">Sinorhizobium meliloti CCNWSX0020</name>
    <dbReference type="NCBI Taxonomy" id="1107881"/>
    <lineage>
        <taxon>Bacteria</taxon>
        <taxon>Pseudomonadati</taxon>
        <taxon>Pseudomonadota</taxon>
        <taxon>Alphaproteobacteria</taxon>
        <taxon>Hyphomicrobiales</taxon>
        <taxon>Rhizobiaceae</taxon>
        <taxon>Sinorhizobium/Ensifer group</taxon>
        <taxon>Sinorhizobium</taxon>
    </lineage>
</organism>
<dbReference type="EMBL" id="AGVV01000192">
    <property type="protein sequence ID" value="EHK73264.1"/>
    <property type="molecule type" value="Genomic_DNA"/>
</dbReference>